<evidence type="ECO:0000256" key="1">
    <source>
        <dbReference type="SAM" id="MobiDB-lite"/>
    </source>
</evidence>
<reference evidence="3" key="1">
    <citation type="journal article" date="2019" name="Int. J. Syst. Evol. Microbiol.">
        <title>The Global Catalogue of Microorganisms (GCM) 10K type strain sequencing project: providing services to taxonomists for standard genome sequencing and annotation.</title>
        <authorList>
            <consortium name="The Broad Institute Genomics Platform"/>
            <consortium name="The Broad Institute Genome Sequencing Center for Infectious Disease"/>
            <person name="Wu L."/>
            <person name="Ma J."/>
        </authorList>
    </citation>
    <scope>NUCLEOTIDE SEQUENCE [LARGE SCALE GENOMIC DNA]</scope>
    <source>
        <strain evidence="3">JCM 18302</strain>
    </source>
</reference>
<name>A0ABP9NT30_9PSEU</name>
<organism evidence="2 3">
    <name type="scientific">Pseudonocardia adelaidensis</name>
    <dbReference type="NCBI Taxonomy" id="648754"/>
    <lineage>
        <taxon>Bacteria</taxon>
        <taxon>Bacillati</taxon>
        <taxon>Actinomycetota</taxon>
        <taxon>Actinomycetes</taxon>
        <taxon>Pseudonocardiales</taxon>
        <taxon>Pseudonocardiaceae</taxon>
        <taxon>Pseudonocardia</taxon>
    </lineage>
</organism>
<evidence type="ECO:0000313" key="2">
    <source>
        <dbReference type="EMBL" id="GAA5133432.1"/>
    </source>
</evidence>
<proteinExistence type="predicted"/>
<sequence length="61" mass="6844">MARRYLREERPDAGRMIETRWGGQRTAARVTRATAGSAARTAAERSGQPDPFLSSCKYKGW</sequence>
<protein>
    <submittedName>
        <fullName evidence="2">Uncharacterized protein</fullName>
    </submittedName>
</protein>
<gene>
    <name evidence="2" type="ORF">GCM10023320_59580</name>
</gene>
<evidence type="ECO:0000313" key="3">
    <source>
        <dbReference type="Proteomes" id="UP001500804"/>
    </source>
</evidence>
<accession>A0ABP9NT30</accession>
<dbReference type="Proteomes" id="UP001500804">
    <property type="component" value="Unassembled WGS sequence"/>
</dbReference>
<keyword evidence="3" id="KW-1185">Reference proteome</keyword>
<comment type="caution">
    <text evidence="2">The sequence shown here is derived from an EMBL/GenBank/DDBJ whole genome shotgun (WGS) entry which is preliminary data.</text>
</comment>
<feature type="region of interest" description="Disordered" evidence="1">
    <location>
        <begin position="35"/>
        <end position="61"/>
    </location>
</feature>
<dbReference type="EMBL" id="BAABJO010000027">
    <property type="protein sequence ID" value="GAA5133432.1"/>
    <property type="molecule type" value="Genomic_DNA"/>
</dbReference>